<name>A0A0D8Y9Q2_DICVI</name>
<dbReference type="InterPro" id="IPR029021">
    <property type="entry name" value="Prot-tyrosine_phosphatase-like"/>
</dbReference>
<proteinExistence type="predicted"/>
<keyword evidence="3" id="KW-1185">Reference proteome</keyword>
<accession>A0A0D8Y9Q2</accession>
<dbReference type="PANTHER" id="PTHR19134">
    <property type="entry name" value="RECEPTOR-TYPE TYROSINE-PROTEIN PHOSPHATASE"/>
    <property type="match status" value="1"/>
</dbReference>
<dbReference type="Pfam" id="PF00102">
    <property type="entry name" value="Y_phosphatase"/>
    <property type="match status" value="2"/>
</dbReference>
<sequence>MEDLRRIRSGDNSVLYEEFQILEVWDLTRERSCCAAEKARTRNRFADILPNDDSRVILRGPDDYINASLIDFIATQGPIGPEEIRDGKKENTSTDVFLSKVNDFWRMIWEKNVQCILMLTDCIENMRISQFHFLNWSDTRGPNSTEQLLDFIDRIAHKQFHKPIVVHCRTVDALRRQRSRMVQTAEQYLFLYEAMSTVITDRRL</sequence>
<organism evidence="2 3">
    <name type="scientific">Dictyocaulus viviparus</name>
    <name type="common">Bovine lungworm</name>
    <dbReference type="NCBI Taxonomy" id="29172"/>
    <lineage>
        <taxon>Eukaryota</taxon>
        <taxon>Metazoa</taxon>
        <taxon>Ecdysozoa</taxon>
        <taxon>Nematoda</taxon>
        <taxon>Chromadorea</taxon>
        <taxon>Rhabditida</taxon>
        <taxon>Rhabditina</taxon>
        <taxon>Rhabditomorpha</taxon>
        <taxon>Strongyloidea</taxon>
        <taxon>Metastrongylidae</taxon>
        <taxon>Dictyocaulus</taxon>
    </lineage>
</organism>
<feature type="domain" description="Tyrosine-protein phosphatase" evidence="1">
    <location>
        <begin position="15"/>
        <end position="131"/>
    </location>
</feature>
<dbReference type="Gene3D" id="3.90.190.10">
    <property type="entry name" value="Protein tyrosine phosphatase superfamily"/>
    <property type="match status" value="3"/>
</dbReference>
<dbReference type="EMBL" id="KN716157">
    <property type="protein sequence ID" value="KJH52932.1"/>
    <property type="molecule type" value="Genomic_DNA"/>
</dbReference>
<dbReference type="InterPro" id="IPR003595">
    <property type="entry name" value="Tyr_Pase_cat"/>
</dbReference>
<dbReference type="InterPro" id="IPR050348">
    <property type="entry name" value="Protein-Tyr_Phosphatase"/>
</dbReference>
<dbReference type="SMART" id="SM00404">
    <property type="entry name" value="PTPc_motif"/>
    <property type="match status" value="1"/>
</dbReference>
<gene>
    <name evidence="2" type="ORF">DICVIV_00801</name>
</gene>
<dbReference type="InterPro" id="IPR000242">
    <property type="entry name" value="PTP_cat"/>
</dbReference>
<dbReference type="SUPFAM" id="SSF52799">
    <property type="entry name" value="(Phosphotyrosine protein) phosphatases II"/>
    <property type="match status" value="1"/>
</dbReference>
<dbReference type="Proteomes" id="UP000053766">
    <property type="component" value="Unassembled WGS sequence"/>
</dbReference>
<dbReference type="OrthoDB" id="8609993at2759"/>
<reference evidence="3" key="2">
    <citation type="journal article" date="2016" name="Sci. Rep.">
        <title>Dictyocaulus viviparus genome, variome and transcriptome elucidate lungworm biology and support future intervention.</title>
        <authorList>
            <person name="McNulty S.N."/>
            <person name="Strube C."/>
            <person name="Rosa B.A."/>
            <person name="Martin J.C."/>
            <person name="Tyagi R."/>
            <person name="Choi Y.J."/>
            <person name="Wang Q."/>
            <person name="Hallsworth Pepin K."/>
            <person name="Zhang X."/>
            <person name="Ozersky P."/>
            <person name="Wilson R.K."/>
            <person name="Sternberg P.W."/>
            <person name="Gasser R.B."/>
            <person name="Mitreva M."/>
        </authorList>
    </citation>
    <scope>NUCLEOTIDE SEQUENCE [LARGE SCALE GENOMIC DNA]</scope>
    <source>
        <strain evidence="3">HannoverDv2000</strain>
    </source>
</reference>
<dbReference type="SMART" id="SM00194">
    <property type="entry name" value="PTPc"/>
    <property type="match status" value="1"/>
</dbReference>
<evidence type="ECO:0000259" key="1">
    <source>
        <dbReference type="PROSITE" id="PS50055"/>
    </source>
</evidence>
<dbReference type="CDD" id="cd00047">
    <property type="entry name" value="PTPc"/>
    <property type="match status" value="1"/>
</dbReference>
<evidence type="ECO:0000313" key="2">
    <source>
        <dbReference type="EMBL" id="KJH52932.1"/>
    </source>
</evidence>
<dbReference type="GO" id="GO:0004725">
    <property type="term" value="F:protein tyrosine phosphatase activity"/>
    <property type="evidence" value="ECO:0007669"/>
    <property type="project" value="UniProtKB-EC"/>
</dbReference>
<dbReference type="PANTHER" id="PTHR19134:SF561">
    <property type="entry name" value="PROTEIN TYROSINE PHOSPHATASE 36E, ISOFORM A"/>
    <property type="match status" value="1"/>
</dbReference>
<protein>
    <submittedName>
        <fullName evidence="2">Protein-tyrosine phosphatase</fullName>
    </submittedName>
</protein>
<reference evidence="2 3" key="1">
    <citation type="submission" date="2013-11" db="EMBL/GenBank/DDBJ databases">
        <title>Draft genome of the bovine lungworm Dictyocaulus viviparus.</title>
        <authorList>
            <person name="Mitreva M."/>
        </authorList>
    </citation>
    <scope>NUCLEOTIDE SEQUENCE [LARGE SCALE GENOMIC DNA]</scope>
    <source>
        <strain evidence="2 3">HannoverDv2000</strain>
    </source>
</reference>
<dbReference type="STRING" id="29172.A0A0D8Y9Q2"/>
<dbReference type="AlphaFoldDB" id="A0A0D8Y9Q2"/>
<dbReference type="PROSITE" id="PS50055">
    <property type="entry name" value="TYR_PHOSPHATASE_PTP"/>
    <property type="match status" value="1"/>
</dbReference>
<evidence type="ECO:0000313" key="3">
    <source>
        <dbReference type="Proteomes" id="UP000053766"/>
    </source>
</evidence>